<proteinExistence type="evidence at protein level"/>
<dbReference type="ExpressionAtlas" id="A0A0D9SGD0">
    <property type="expression patterns" value="baseline and differential"/>
</dbReference>
<reference evidence="3 4" key="2">
    <citation type="journal article" date="2001" name="Nature">
        <title>The DNA sequence and comparative analysis of human chromosome 20.</title>
        <authorList>
            <person name="Deloukas P."/>
            <person name="Matthews L.H."/>
            <person name="Ashurst J."/>
            <person name="Burton J."/>
            <person name="Gilbert J.G."/>
            <person name="Jones M."/>
            <person name="Stavrides G."/>
            <person name="Almeida J.P."/>
            <person name="Babbage A.K."/>
            <person name="Bagguley C.L."/>
            <person name="Bailey J."/>
            <person name="Barlow K.F."/>
            <person name="Bates K.N."/>
            <person name="Beard L.M."/>
            <person name="Beare D.M."/>
            <person name="Beasley O.P."/>
            <person name="Bird C.P."/>
            <person name="Blakey S.E."/>
            <person name="Bridgeman A.M."/>
            <person name="Brown A.J."/>
            <person name="Buck D."/>
            <person name="Burrill W."/>
            <person name="Butler A.P."/>
            <person name="Carder C."/>
            <person name="Carter N.P."/>
            <person name="Chapman J.C."/>
            <person name="Clamp M."/>
            <person name="Clark G."/>
            <person name="Clark L.N."/>
            <person name="Clark S.Y."/>
            <person name="Clee C.M."/>
            <person name="Clegg S."/>
            <person name="Cobley V.E."/>
            <person name="Collier R.E."/>
            <person name="Connor R."/>
            <person name="Corby N.R."/>
            <person name="Coulson A."/>
            <person name="Coville G.J."/>
            <person name="Deadman R."/>
            <person name="Dhami P."/>
            <person name="Dunn M."/>
            <person name="Ellington A.G."/>
            <person name="Frankland J.A."/>
            <person name="Fraser A."/>
            <person name="French L."/>
            <person name="Garner P."/>
            <person name="Grafham D.V."/>
            <person name="Griffiths C."/>
            <person name="Griffiths M.N."/>
            <person name="Gwilliam R."/>
            <person name="Hall R.E."/>
            <person name="Hammond S."/>
            <person name="Harley J.L."/>
            <person name="Heath P.D."/>
            <person name="Ho S."/>
            <person name="Holden J.L."/>
            <person name="Howden P.J."/>
            <person name="Huckle E."/>
            <person name="Hunt A.R."/>
            <person name="Hunt S.E."/>
            <person name="Jekosch K."/>
            <person name="Johnson C.M."/>
            <person name="Johnson D."/>
            <person name="Kay M.P."/>
            <person name="Kimberley A.M."/>
            <person name="King A."/>
            <person name="Knights A."/>
            <person name="Laird G.K."/>
            <person name="Lawlor S."/>
            <person name="Lehvaslaiho M.H."/>
            <person name="Leversha M."/>
            <person name="Lloyd C."/>
            <person name="Lloyd D.M."/>
            <person name="Lovell J.D."/>
            <person name="Marsh V.L."/>
            <person name="Martin S.L."/>
            <person name="McConnachie L.J."/>
            <person name="McLay K."/>
            <person name="McMurray A.A."/>
            <person name="Milne S."/>
            <person name="Mistry D."/>
            <person name="Moore M.J."/>
            <person name="Mullikin J.C."/>
            <person name="Nickerson T."/>
            <person name="Oliver K."/>
            <person name="Parker A."/>
            <person name="Patel R."/>
            <person name="Pearce T.A."/>
            <person name="Peck A.I."/>
            <person name="Phillimore B.J."/>
            <person name="Prathalingam S.R."/>
            <person name="Plumb R.W."/>
            <person name="Ramsay H."/>
            <person name="Rice C.M."/>
            <person name="Ross M.T."/>
            <person name="Scott C.E."/>
            <person name="Sehra H.K."/>
            <person name="Shownkeen R."/>
            <person name="Sims S."/>
            <person name="Skuce C.D."/>
            <person name="Smith M.L."/>
            <person name="Soderlund C."/>
            <person name="Steward C.A."/>
            <person name="Sulston J.E."/>
            <person name="Swann M."/>
            <person name="Sycamore N."/>
            <person name="Taylor R."/>
            <person name="Tee L."/>
            <person name="Thomas D.W."/>
            <person name="Thorpe A."/>
            <person name="Tracey A."/>
            <person name="Tromans A.C."/>
            <person name="Vaudin M."/>
            <person name="Wall M."/>
            <person name="Wallis J.M."/>
            <person name="Whitehead S.L."/>
            <person name="Whittaker P."/>
            <person name="Willey D.L."/>
            <person name="Williams L."/>
            <person name="Williams S.A."/>
            <person name="Wilming L."/>
            <person name="Wray P.W."/>
            <person name="Hubbard T."/>
            <person name="Durbin R.M."/>
            <person name="Bentley D.R."/>
            <person name="Beck S."/>
            <person name="Rogers J."/>
        </authorList>
    </citation>
    <scope>NUCLEOTIDE SEQUENCE [LARGE SCALE GENOMIC DNA]</scope>
</reference>
<keyword evidence="5 6" id="KW-1267">Proteomics identification</keyword>
<dbReference type="Ensembl" id="ENST00000626701.1">
    <property type="protein sequence ID" value="ENSP00000487372.1"/>
    <property type="gene ID" value="ENSG00000124140.15"/>
</dbReference>
<dbReference type="AlphaFoldDB" id="A0A0D9SGD0"/>
<evidence type="ECO:0000313" key="3">
    <source>
        <dbReference type="Ensembl" id="ENSP00000487372.1"/>
    </source>
</evidence>
<keyword evidence="4" id="KW-1185">Reference proteome</keyword>
<organism evidence="3 4">
    <name type="scientific">Homo sapiens</name>
    <name type="common">Human</name>
    <dbReference type="NCBI Taxonomy" id="9606"/>
    <lineage>
        <taxon>Eukaryota</taxon>
        <taxon>Metazoa</taxon>
        <taxon>Chordata</taxon>
        <taxon>Craniata</taxon>
        <taxon>Vertebrata</taxon>
        <taxon>Euteleostomi</taxon>
        <taxon>Mammalia</taxon>
        <taxon>Eutheria</taxon>
        <taxon>Euarchontoglires</taxon>
        <taxon>Primates</taxon>
        <taxon>Haplorrhini</taxon>
        <taxon>Catarrhini</taxon>
        <taxon>Hominidae</taxon>
        <taxon>Homo</taxon>
    </lineage>
</organism>
<reference evidence="2" key="5">
    <citation type="submission" date="2005-09" db="EMBL/GenBank/DDBJ databases">
        <authorList>
            <person name="Mural R.J."/>
            <person name="Istrail S."/>
            <person name="Sutton G."/>
            <person name="Florea L."/>
            <person name="Halpern A.L."/>
            <person name="Mobarry C.M."/>
            <person name="Lippert R."/>
            <person name="Walenz B."/>
            <person name="Shatkay H."/>
            <person name="Dew I."/>
            <person name="Miller J.R."/>
            <person name="Flanigan M.J."/>
            <person name="Edwards N.J."/>
            <person name="Bolanos R."/>
            <person name="Fasulo D."/>
            <person name="Halldorsson B.V."/>
            <person name="Hannenhalli S."/>
            <person name="Turner R."/>
            <person name="Yooseph S."/>
            <person name="Lu F."/>
            <person name="Nusskern D.R."/>
            <person name="Shue B.C."/>
            <person name="Zheng X.H."/>
            <person name="Zhong F."/>
            <person name="Delcher A.L."/>
            <person name="Huson D.H."/>
            <person name="Kravitz S.A."/>
            <person name="Mouchard L."/>
            <person name="Reinert K."/>
            <person name="Remington K.A."/>
            <person name="Clark A.G."/>
            <person name="Waterman M.S."/>
            <person name="Eichler E.E."/>
            <person name="Adams M.D."/>
            <person name="Hunkapiller M.W."/>
            <person name="Myers E.W."/>
            <person name="Venter J.C."/>
        </authorList>
    </citation>
    <scope>NUCLEOTIDE SEQUENCE</scope>
</reference>
<reference evidence="3" key="6">
    <citation type="submission" date="2025-05" db="UniProtKB">
        <authorList>
            <consortium name="Ensembl"/>
        </authorList>
    </citation>
    <scope>IDENTIFICATION</scope>
</reference>
<evidence type="ECO:0000313" key="2">
    <source>
        <dbReference type="EMBL" id="EAW75774.1"/>
    </source>
</evidence>
<reference evidence="2" key="3">
    <citation type="journal article" date="2001" name="Science">
        <title>The sequence of the human genome.</title>
        <authorList>
            <person name="Venter J.C."/>
            <person name="Adams M.D."/>
            <person name="Myers E.W."/>
            <person name="Li P.W."/>
            <person name="Mural R.J."/>
            <person name="Sutton G.G."/>
            <person name="Smith H.O."/>
            <person name="Yandell M."/>
            <person name="Evans C.A."/>
            <person name="Holt R.A."/>
            <person name="Gocayne J.D."/>
            <person name="Amanatides P."/>
            <person name="Ballew R.M."/>
            <person name="Huson D.H."/>
            <person name="Wortman J.R."/>
            <person name="Zhang Q."/>
            <person name="Kodira C.D."/>
            <person name="Zheng X.H."/>
            <person name="Chen L."/>
            <person name="Skupski M."/>
            <person name="Subramanian G."/>
            <person name="Thomas P.D."/>
            <person name="Zhang J."/>
            <person name="Gabor Miklos G.L."/>
            <person name="Nelson C."/>
            <person name="Broder S."/>
            <person name="Clark A.G."/>
            <person name="Nadeau J."/>
            <person name="McKusick V.A."/>
            <person name="Zinder N."/>
            <person name="Levine A.J."/>
            <person name="Roberts R.J."/>
            <person name="Simon M."/>
            <person name="Slayman C."/>
            <person name="Hunkapiller M."/>
            <person name="Bolanos R."/>
            <person name="Delcher A."/>
            <person name="Dew I."/>
            <person name="Fasulo D."/>
            <person name="Flanigan M."/>
            <person name="Florea L."/>
            <person name="Halpern A."/>
            <person name="Hannenhalli S."/>
            <person name="Kravitz S."/>
            <person name="Levy S."/>
            <person name="Mobarry C."/>
            <person name="Reinert K."/>
            <person name="Remington K."/>
            <person name="Abu-Threideh J."/>
            <person name="Beasley E."/>
            <person name="Biddick K."/>
            <person name="Bonazzi V."/>
            <person name="Brandon R."/>
            <person name="Cargill M."/>
            <person name="Chandramouliswaran I."/>
            <person name="Charlab R."/>
            <person name="Chaturvedi K."/>
            <person name="Deng Z."/>
            <person name="Di Francesco V."/>
            <person name="Dunn P."/>
            <person name="Eilbeck K."/>
            <person name="Evangelista C."/>
            <person name="Gabrielian A.E."/>
            <person name="Gan W."/>
            <person name="Ge W."/>
            <person name="Gong F."/>
            <person name="Gu Z."/>
            <person name="Guan P."/>
            <person name="Heiman T.J."/>
            <person name="Higgins M.E."/>
            <person name="Ji R.R."/>
            <person name="Ke Z."/>
            <person name="Ketchum K.A."/>
            <person name="Lai Z."/>
            <person name="Lei Y."/>
            <person name="Li Z."/>
            <person name="Li J."/>
            <person name="Liang Y."/>
            <person name="Lin X."/>
            <person name="Lu F."/>
            <person name="Merkulov G.V."/>
            <person name="Milshina N."/>
            <person name="Moore H.M."/>
            <person name="Naik A.K."/>
            <person name="Narayan V.A."/>
            <person name="Neelam B."/>
            <person name="Nusskern D."/>
            <person name="Rusch D.B."/>
            <person name="Salzberg S."/>
            <person name="Shao W."/>
            <person name="Shue B."/>
            <person name="Sun J."/>
            <person name="Wang Z."/>
            <person name="Wang A."/>
            <person name="Wang X."/>
            <person name="Wang J."/>
            <person name="Wei M."/>
            <person name="Wides R."/>
            <person name="Xiao C."/>
            <person name="Yan C."/>
            <person name="Yao A."/>
            <person name="Ye J."/>
            <person name="Zhan M."/>
            <person name="Zhang W."/>
            <person name="Zhang H."/>
            <person name="Zhao Q."/>
            <person name="Zheng L."/>
            <person name="Zhong F."/>
            <person name="Zhong W."/>
            <person name="Zhu S."/>
            <person name="Zhao S."/>
            <person name="Gilbert D."/>
            <person name="Baumhueter S."/>
            <person name="Spier G."/>
            <person name="Carter C."/>
            <person name="Cravchik A."/>
            <person name="Woodage T."/>
            <person name="Ali F."/>
            <person name="An H."/>
            <person name="Awe A."/>
            <person name="Baldwin D."/>
            <person name="Baden H."/>
            <person name="Barnstead M."/>
            <person name="Barrow I."/>
            <person name="Beeson K."/>
            <person name="Busam D."/>
            <person name="Carver A."/>
            <person name="Center A."/>
            <person name="Cheng M.L."/>
            <person name="Curry L."/>
            <person name="Danaher S."/>
            <person name="Davenport L."/>
            <person name="Desilets R."/>
            <person name="Dietz S."/>
            <person name="Dodson K."/>
            <person name="Doup L."/>
            <person name="Ferriera S."/>
            <person name="Garg N."/>
            <person name="Gluecksmann A."/>
            <person name="Hart B."/>
            <person name="Haynes J."/>
            <person name="Haynes C."/>
            <person name="Heiner C."/>
            <person name="Hladun S."/>
            <person name="Hostin D."/>
            <person name="Houck J."/>
            <person name="Howland T."/>
            <person name="Ibegwam C."/>
            <person name="Johnson J."/>
            <person name="Kalush F."/>
            <person name="Kline L."/>
            <person name="Koduru S."/>
            <person name="Love A."/>
            <person name="Mann F."/>
            <person name="May D."/>
            <person name="McCawley S."/>
            <person name="McIntosh T."/>
            <person name="McMullen I."/>
            <person name="Moy M."/>
            <person name="Moy L."/>
            <person name="Murphy B."/>
            <person name="Nelson K."/>
            <person name="Pfannkoch C."/>
            <person name="Pratts E."/>
            <person name="Puri V."/>
            <person name="Qureshi H."/>
            <person name="Reardon M."/>
            <person name="Rodriguez R."/>
            <person name="Rogers Y.H."/>
            <person name="Romblad D."/>
            <person name="Ruhfel B."/>
            <person name="Scott R."/>
            <person name="Sitter C."/>
            <person name="Smallwood M."/>
            <person name="Stewart E."/>
            <person name="Strong R."/>
            <person name="Suh E."/>
            <person name="Thomas R."/>
            <person name="Tint N.N."/>
            <person name="Tse S."/>
            <person name="Vech C."/>
            <person name="Wang G."/>
            <person name="Wetter J."/>
            <person name="Williams S."/>
            <person name="Williams M."/>
            <person name="Windsor S."/>
            <person name="Winn-Deen E."/>
            <person name="Wolfe K."/>
            <person name="Zaveri J."/>
            <person name="Zaveri K."/>
            <person name="Abril J.F."/>
            <person name="Guigo R."/>
            <person name="Campbell M.J."/>
            <person name="Sjolander K.V."/>
            <person name="Karlak B."/>
            <person name="Kejariwal A."/>
            <person name="Mi H."/>
            <person name="Lazareva B."/>
            <person name="Hatton T."/>
            <person name="Narechania A."/>
            <person name="Diemer K."/>
            <person name="Muruganujan A."/>
            <person name="Guo N."/>
            <person name="Sato S."/>
            <person name="Bafna V."/>
            <person name="Istrail S."/>
            <person name="Lippert R."/>
            <person name="Schwartz R."/>
            <person name="Walenz B."/>
            <person name="Yooseph S."/>
            <person name="Allen D."/>
            <person name="Basu A."/>
            <person name="Baxendale J."/>
            <person name="Blick L."/>
            <person name="Caminha M."/>
            <person name="Carnes-Stine J."/>
            <person name="Caulk P."/>
            <person name="Chiang Y.H."/>
            <person name="Coyne M."/>
            <person name="Dahlke C."/>
            <person name="Mays A."/>
            <person name="Dombroski M."/>
            <person name="Donnelly M."/>
            <person name="Ely D."/>
            <person name="Esparham S."/>
            <person name="Fosler C."/>
            <person name="Gire H."/>
            <person name="Glanowski S."/>
            <person name="Glasser K."/>
            <person name="Glodek A."/>
            <person name="Gorokhov M."/>
            <person name="Graham K."/>
            <person name="Gropman B."/>
            <person name="Harris M."/>
            <person name="Heil J."/>
            <person name="Henderson S."/>
            <person name="Hoover J."/>
            <person name="Jennings D."/>
            <person name="Jordan C."/>
            <person name="Jordan J."/>
            <person name="Kasha J."/>
            <person name="Kagan L."/>
            <person name="Kraft C."/>
            <person name="Levitsky A."/>
            <person name="Lewis M."/>
            <person name="Liu X."/>
            <person name="Lopez J."/>
            <person name="Ma D."/>
            <person name="Majoros W."/>
            <person name="McDaniel J."/>
            <person name="Murphy S."/>
            <person name="Newman M."/>
            <person name="Nguyen T."/>
            <person name="Nguyen N."/>
            <person name="Nodell M."/>
            <person name="Pan S."/>
            <person name="Peck J."/>
            <person name="Peterson M."/>
            <person name="Rowe W."/>
            <person name="Sanders R."/>
            <person name="Scott J."/>
            <person name="Simpson M."/>
            <person name="Smith T."/>
            <person name="Sprague A."/>
            <person name="Stockwell T."/>
            <person name="Turner R."/>
            <person name="Venter E."/>
            <person name="Wang M."/>
            <person name="Wen M."/>
            <person name="Wu D."/>
            <person name="Wu M."/>
            <person name="Xia A."/>
            <person name="Zandieh A."/>
            <person name="Zhu X."/>
        </authorList>
    </citation>
    <scope>NUCLEOTIDE SEQUENCE</scope>
</reference>
<sequence>MSRRFTVTSLPPAGPARSPDPESRRHSVADPRHLPGEDVKVSPQGALIRGPLPGSEALGSGRNKANRLVVAPARGGGGGGGGGGGRGGGGRGGGRGGGGEGGGEASPDRQGSLPSRSKSN</sequence>
<reference evidence="3" key="1">
    <citation type="journal article" date="2001" name="Nature">
        <title>Initial sequencing and analysis of the human genome.</title>
        <authorList>
            <consortium name="International Human Genome Sequencing Consortium"/>
            <person name="Lander E.S."/>
            <person name="Linton L.M."/>
            <person name="Birren B."/>
            <person name="Nusbaum C."/>
            <person name="Zody M.C."/>
            <person name="Baldwin J."/>
            <person name="Devon K."/>
            <person name="Dewar K."/>
            <person name="Doyle M."/>
            <person name="FitzHugh W."/>
            <person name="Funke R."/>
            <person name="Gage D."/>
            <person name="Harris K."/>
            <person name="Heaford A."/>
            <person name="Howland J."/>
            <person name="Kann L."/>
            <person name="Lehoczky J."/>
            <person name="LeVine R."/>
            <person name="McEwan P."/>
            <person name="McKernan K."/>
            <person name="Meldrim J."/>
            <person name="Mesirov J.P."/>
            <person name="Miranda C."/>
            <person name="Morris W."/>
            <person name="Naylor J."/>
            <person name="Raymond C."/>
            <person name="Rosetti M."/>
            <person name="Santos R."/>
            <person name="Sheridan A."/>
            <person name="Sougnez C."/>
            <person name="Stange-Thomann N."/>
            <person name="Stojanovic N."/>
            <person name="Subramanian A."/>
            <person name="Wyman D."/>
            <person name="Rogers J."/>
            <person name="Sulston J."/>
            <person name="Ainscough R."/>
            <person name="Beck S."/>
            <person name="Bentley D."/>
            <person name="Burton J."/>
            <person name="Clee C."/>
            <person name="Carter N."/>
            <person name="Coulson A."/>
            <person name="Deadman R."/>
            <person name="Deloukas P."/>
            <person name="Dunham A."/>
            <person name="Dunham I."/>
            <person name="Durbin R."/>
            <person name="French L."/>
            <person name="Grafham D."/>
            <person name="Gregory S."/>
            <person name="Hubbard T."/>
            <person name="Humphray S."/>
            <person name="Hunt A."/>
            <person name="Jones M."/>
            <person name="Lloyd C."/>
            <person name="McMurray A."/>
            <person name="Matthews L."/>
            <person name="Mercer S."/>
            <person name="Milne S."/>
            <person name="Mullikin J.C."/>
            <person name="Mungall A."/>
            <person name="Plumb R."/>
            <person name="Ross M."/>
            <person name="Shownkeen R."/>
            <person name="Sims S."/>
            <person name="Waterston R.H."/>
            <person name="Wilson R.K."/>
            <person name="Hillier L.W."/>
            <person name="McPherson J.D."/>
            <person name="Marra M.A."/>
            <person name="Mardis E.R."/>
            <person name="Fulton L.A."/>
            <person name="Chinwalla A.T."/>
            <person name="Pepin K.H."/>
            <person name="Gish W.R."/>
            <person name="Chissoe S.L."/>
            <person name="Wendl M.C."/>
            <person name="Delehaunty K.D."/>
            <person name="Miner T.L."/>
            <person name="Delehaunty A."/>
            <person name="Kramer J.B."/>
            <person name="Cook L.L."/>
            <person name="Fulton R.S."/>
            <person name="Johnson D.L."/>
            <person name="Minx P.J."/>
            <person name="Clifton S.W."/>
            <person name="Hawkins T."/>
            <person name="Branscomb E."/>
            <person name="Predki P."/>
            <person name="Richardson P."/>
            <person name="Wenning S."/>
            <person name="Slezak T."/>
            <person name="Doggett N."/>
            <person name="Cheng J.F."/>
            <person name="Olsen A."/>
            <person name="Lucas S."/>
            <person name="Elkin C."/>
            <person name="Uberbacher E."/>
            <person name="Frazier M."/>
            <person name="Gibbs R.A."/>
            <person name="Muzny D.M."/>
            <person name="Scherer S.E."/>
            <person name="Bouck J.B."/>
            <person name="Sodergren E.J."/>
            <person name="Worley K.C."/>
            <person name="Rives C.M."/>
            <person name="Gorrell J.H."/>
            <person name="Metzker M.L."/>
            <person name="Naylor S.L."/>
            <person name="Kucherlapati R.S."/>
            <person name="Nelson D.L."/>
            <person name="Weinstock G.M."/>
            <person name="Sakaki Y."/>
            <person name="Fujiyama A."/>
            <person name="Hattori M."/>
            <person name="Yada T."/>
            <person name="Toyoda A."/>
            <person name="Itoh T."/>
            <person name="Kawagoe C."/>
            <person name="Watanabe H."/>
            <person name="Totoki Y."/>
            <person name="Taylor T."/>
            <person name="Weissenbach J."/>
            <person name="Heilig R."/>
            <person name="Saurin W."/>
            <person name="Artiguenave F."/>
            <person name="Brottier P."/>
            <person name="Bruls T."/>
            <person name="Pelletier E."/>
            <person name="Robert C."/>
            <person name="Wincker P."/>
            <person name="Smith D.R."/>
            <person name="Doucette-Stamm L."/>
            <person name="Rubenfield M."/>
            <person name="Weinstock K."/>
            <person name="Lee H.M."/>
            <person name="Dubois J."/>
            <person name="Rosenthal A."/>
            <person name="Platzer M."/>
            <person name="Nyakatura G."/>
            <person name="Taudien S."/>
            <person name="Rump A."/>
            <person name="Yang H."/>
            <person name="Yu J."/>
            <person name="Wang J."/>
            <person name="Huang G."/>
            <person name="Gu J."/>
            <person name="Hood L."/>
            <person name="Rowen L."/>
            <person name="Madan A."/>
            <person name="Qin S."/>
            <person name="Davis R.W."/>
            <person name="Federspiel N.A."/>
            <person name="Abola A.P."/>
            <person name="Proctor M.J."/>
            <person name="Myers R.M."/>
            <person name="Schmutz J."/>
            <person name="Dickson M."/>
            <person name="Grimwood J."/>
            <person name="Cox D.R."/>
            <person name="Olson M.V."/>
            <person name="Kaul R."/>
            <person name="Raymond C."/>
            <person name="Shimizu N."/>
            <person name="Kawasaki K."/>
            <person name="Minoshima S."/>
            <person name="Evans G.A."/>
            <person name="Athanasiou M."/>
            <person name="Schultz R."/>
            <person name="Roe B.A."/>
            <person name="Chen F."/>
            <person name="Pan H."/>
            <person name="Ramser J."/>
            <person name="Lehrach H."/>
            <person name="Reinhardt R."/>
            <person name="McCombie W.R."/>
            <person name="de la Bastide M."/>
            <person name="Dedhia N."/>
            <person name="Blocker H."/>
            <person name="Hornischer K."/>
            <person name="Nordsiek G."/>
            <person name="Agarwala R."/>
            <person name="Aravind L."/>
            <person name="Bailey J.A."/>
            <person name="Bateman A."/>
            <person name="Batzoglou S."/>
            <person name="Birney E."/>
            <person name="Bork P."/>
            <person name="Brown D.G."/>
            <person name="Burge C.B."/>
            <person name="Cerutti L."/>
            <person name="Chen H.C."/>
            <person name="Church D."/>
            <person name="Clamp M."/>
            <person name="Copley R.R."/>
            <person name="Doerks T."/>
            <person name="Eddy S.R."/>
            <person name="Eichler E.E."/>
            <person name="Furey T.S."/>
            <person name="Galagan J."/>
            <person name="Gilbert J.G."/>
            <person name="Harmon C."/>
            <person name="Hayashizaki Y."/>
            <person name="Haussler D."/>
            <person name="Hermjakob H."/>
            <person name="Hokamp K."/>
            <person name="Jang W."/>
            <person name="Johnson L.S."/>
            <person name="Jones T.A."/>
            <person name="Kasif S."/>
            <person name="Kaspryzk A."/>
            <person name="Kennedy S."/>
            <person name="Kent W.J."/>
            <person name="Kitts P."/>
            <person name="Koonin E.V."/>
            <person name="Korf I."/>
            <person name="Kulp D."/>
            <person name="Lancet D."/>
            <person name="Lowe T.M."/>
            <person name="McLysaght A."/>
            <person name="Mikkelsen T."/>
            <person name="Moran J.V."/>
            <person name="Mulder N."/>
            <person name="Pollara V.J."/>
            <person name="Ponting C.P."/>
            <person name="Schuler G."/>
            <person name="Schultz J."/>
            <person name="Slater G."/>
            <person name="Smit A.F."/>
            <person name="Stupka E."/>
            <person name="Szustakowski J."/>
            <person name="Thierry-Mieg D."/>
            <person name="Thierry-Mieg J."/>
            <person name="Wagner L."/>
            <person name="Wallis J."/>
            <person name="Wheeler R."/>
            <person name="Williams A."/>
            <person name="Wolf Y.I."/>
            <person name="Wolfe K.H."/>
            <person name="Yang S.P."/>
            <person name="Yeh R.F."/>
            <person name="Collins F."/>
            <person name="Guyer M.S."/>
            <person name="Peterson J."/>
            <person name="Felsenfeld A."/>
            <person name="Wetterstrand K.A."/>
            <person name="Patrinos A."/>
            <person name="Morgan M.J."/>
            <person name="de Jong P."/>
            <person name="Catanese J.J."/>
            <person name="Osoegawa K."/>
            <person name="Shizuya H."/>
            <person name="Choi S."/>
            <person name="Chen Y.J."/>
        </authorList>
    </citation>
    <scope>NUCLEOTIDE SEQUENCE [LARGE SCALE GENOMIC DNA]</scope>
</reference>
<dbReference type="OrthoDB" id="2020542at2759"/>
<feature type="region of interest" description="Disordered" evidence="1">
    <location>
        <begin position="1"/>
        <end position="120"/>
    </location>
</feature>
<dbReference type="EMBL" id="CH471077">
    <property type="protein sequence ID" value="EAW75774.1"/>
    <property type="molecule type" value="Genomic_DNA"/>
</dbReference>
<dbReference type="GeneTree" id="ENSGT00940000160827"/>
<dbReference type="EMBL" id="AL162458">
    <property type="status" value="NOT_ANNOTATED_CDS"/>
    <property type="molecule type" value="Genomic_DNA"/>
</dbReference>
<feature type="compositionally biased region" description="Gly residues" evidence="1">
    <location>
        <begin position="74"/>
        <end position="104"/>
    </location>
</feature>
<evidence type="ECO:0000313" key="4">
    <source>
        <dbReference type="Proteomes" id="UP000005640"/>
    </source>
</evidence>
<gene>
    <name evidence="3" type="primary">SLC12A5</name>
    <name evidence="2" type="ORF">hCG_1821261</name>
</gene>
<protein>
    <submittedName>
        <fullName evidence="2">HCG1821261</fullName>
    </submittedName>
    <submittedName>
        <fullName evidence="3">Solute carrier family 12 member 5</fullName>
    </submittedName>
</protein>
<dbReference type="Bgee" id="ENSG00000124140">
    <property type="expression patterns" value="Expressed in right hemisphere of cerebellum and 132 other cell types or tissues"/>
</dbReference>
<dbReference type="HGNC" id="HGNC:13818">
    <property type="gene designation" value="SLC12A5"/>
</dbReference>
<evidence type="ECO:0007829" key="6">
    <source>
        <dbReference type="ProteomicsDB" id="A0A0D9SGD0"/>
    </source>
</evidence>
<feature type="compositionally biased region" description="Basic and acidic residues" evidence="1">
    <location>
        <begin position="19"/>
        <end position="40"/>
    </location>
</feature>
<evidence type="ECO:0000256" key="1">
    <source>
        <dbReference type="SAM" id="MobiDB-lite"/>
    </source>
</evidence>
<dbReference type="OpenTargets" id="ENSG00000124140"/>
<reference evidence="3" key="4">
    <citation type="journal article" date="2004" name="Nature">
        <title>Finishing the euchromatic sequence of the human genome.</title>
        <authorList>
            <consortium name="International Human Genome Sequencing Consortium"/>
        </authorList>
    </citation>
    <scope>NUCLEOTIDE SEQUENCE [LARGE SCALE GENOMIC DNA]</scope>
</reference>
<dbReference type="VEuPathDB" id="HostDB:ENSG00000124140"/>
<dbReference type="Antibodypedia" id="1580">
    <property type="antibodies" value="321 antibodies from 29 providers"/>
</dbReference>
<accession>A0A0D9SGD0</accession>
<dbReference type="Proteomes" id="UP000005640">
    <property type="component" value="Chromosome 20"/>
</dbReference>
<name>A0A0D9SGD0_HUMAN</name>
<evidence type="ECO:0007829" key="5">
    <source>
        <dbReference type="PeptideAtlas" id="A0A0D9SGD0"/>
    </source>
</evidence>